<dbReference type="InterPro" id="IPR018247">
    <property type="entry name" value="EF_Hand_1_Ca_BS"/>
</dbReference>
<organism evidence="2">
    <name type="scientific">hydrothermal vent metagenome</name>
    <dbReference type="NCBI Taxonomy" id="652676"/>
    <lineage>
        <taxon>unclassified sequences</taxon>
        <taxon>metagenomes</taxon>
        <taxon>ecological metagenomes</taxon>
    </lineage>
</organism>
<sequence>MKNVRSALVLVATLAASSAVIATSDAGELWKALDANKDGAISKDEASASQDVSAQWNLLDLNQDGVLSEKEFSLVSLEK</sequence>
<protein>
    <recommendedName>
        <fullName evidence="1">EF-hand domain-containing protein</fullName>
    </recommendedName>
</protein>
<dbReference type="InterPro" id="IPR011992">
    <property type="entry name" value="EF-hand-dom_pair"/>
</dbReference>
<feature type="domain" description="EF-hand" evidence="1">
    <location>
        <begin position="58"/>
        <end position="73"/>
    </location>
</feature>
<dbReference type="Pfam" id="PF13202">
    <property type="entry name" value="EF-hand_5"/>
    <property type="match status" value="2"/>
</dbReference>
<dbReference type="GO" id="GO:0005509">
    <property type="term" value="F:calcium ion binding"/>
    <property type="evidence" value="ECO:0007669"/>
    <property type="project" value="InterPro"/>
</dbReference>
<dbReference type="Gene3D" id="1.10.238.10">
    <property type="entry name" value="EF-hand"/>
    <property type="match status" value="1"/>
</dbReference>
<accession>A0A3B0WYN8</accession>
<dbReference type="InterPro" id="IPR002048">
    <property type="entry name" value="EF_hand_dom"/>
</dbReference>
<proteinExistence type="predicted"/>
<feature type="domain" description="EF-hand" evidence="1">
    <location>
        <begin position="31"/>
        <end position="45"/>
    </location>
</feature>
<evidence type="ECO:0000313" key="2">
    <source>
        <dbReference type="EMBL" id="VAW49466.1"/>
    </source>
</evidence>
<reference evidence="2" key="1">
    <citation type="submission" date="2018-06" db="EMBL/GenBank/DDBJ databases">
        <authorList>
            <person name="Zhirakovskaya E."/>
        </authorList>
    </citation>
    <scope>NUCLEOTIDE SEQUENCE</scope>
</reference>
<evidence type="ECO:0000259" key="1">
    <source>
        <dbReference type="Pfam" id="PF13202"/>
    </source>
</evidence>
<dbReference type="PROSITE" id="PS00018">
    <property type="entry name" value="EF_HAND_1"/>
    <property type="match status" value="1"/>
</dbReference>
<dbReference type="EMBL" id="UOFB01000353">
    <property type="protein sequence ID" value="VAW49466.1"/>
    <property type="molecule type" value="Genomic_DNA"/>
</dbReference>
<gene>
    <name evidence="2" type="ORF">MNBD_GAMMA04-860</name>
</gene>
<dbReference type="AlphaFoldDB" id="A0A3B0WYN8"/>
<dbReference type="SUPFAM" id="SSF47473">
    <property type="entry name" value="EF-hand"/>
    <property type="match status" value="1"/>
</dbReference>
<name>A0A3B0WYN8_9ZZZZ</name>